<dbReference type="EMBL" id="JAEAOA010001800">
    <property type="protein sequence ID" value="KAK3600230.1"/>
    <property type="molecule type" value="Genomic_DNA"/>
</dbReference>
<evidence type="ECO:0000313" key="7">
    <source>
        <dbReference type="Proteomes" id="UP001195483"/>
    </source>
</evidence>
<comment type="caution">
    <text evidence="6">The sequence shown here is derived from an EMBL/GenBank/DDBJ whole genome shotgun (WGS) entry which is preliminary data.</text>
</comment>
<keyword evidence="7" id="KW-1185">Reference proteome</keyword>
<dbReference type="PANTHER" id="PTHR11474">
    <property type="entry name" value="TYROSINASE FAMILY MEMBER"/>
    <property type="match status" value="1"/>
</dbReference>
<evidence type="ECO:0000259" key="4">
    <source>
        <dbReference type="PROSITE" id="PS00497"/>
    </source>
</evidence>
<keyword evidence="2" id="KW-0186">Copper</keyword>
<evidence type="ECO:0000256" key="2">
    <source>
        <dbReference type="ARBA" id="ARBA00023008"/>
    </source>
</evidence>
<dbReference type="InterPro" id="IPR002227">
    <property type="entry name" value="Tyrosinase_Cu-bd"/>
</dbReference>
<reference evidence="6" key="3">
    <citation type="submission" date="2023-05" db="EMBL/GenBank/DDBJ databases">
        <authorList>
            <person name="Smith C.H."/>
        </authorList>
    </citation>
    <scope>NUCLEOTIDE SEQUENCE</scope>
    <source>
        <strain evidence="6">CHS0354</strain>
        <tissue evidence="6">Mantle</tissue>
    </source>
</reference>
<feature type="domain" description="Tyrosinase copper-binding" evidence="4">
    <location>
        <begin position="160"/>
        <end position="177"/>
    </location>
</feature>
<evidence type="ECO:0000313" key="6">
    <source>
        <dbReference type="EMBL" id="KAK3600230.1"/>
    </source>
</evidence>
<proteinExistence type="predicted"/>
<feature type="domain" description="Tyrosinase copper-binding" evidence="5">
    <location>
        <begin position="303"/>
        <end position="314"/>
    </location>
</feature>
<name>A0AAE0SXX2_9BIVA</name>
<evidence type="ECO:0000256" key="1">
    <source>
        <dbReference type="ARBA" id="ARBA00022723"/>
    </source>
</evidence>
<dbReference type="PANTHER" id="PTHR11474:SF126">
    <property type="entry name" value="TYROSINASE-LIKE PROTEIN TYR-1-RELATED"/>
    <property type="match status" value="1"/>
</dbReference>
<reference evidence="6" key="1">
    <citation type="journal article" date="2021" name="Genome Biol. Evol.">
        <title>A High-Quality Reference Genome for a Parasitic Bivalve with Doubly Uniparental Inheritance (Bivalvia: Unionida).</title>
        <authorList>
            <person name="Smith C.H."/>
        </authorList>
    </citation>
    <scope>NUCLEOTIDE SEQUENCE</scope>
    <source>
        <strain evidence="6">CHS0354</strain>
    </source>
</reference>
<dbReference type="InterPro" id="IPR050316">
    <property type="entry name" value="Tyrosinase/Hemocyanin"/>
</dbReference>
<dbReference type="GO" id="GO:0016491">
    <property type="term" value="F:oxidoreductase activity"/>
    <property type="evidence" value="ECO:0007669"/>
    <property type="project" value="InterPro"/>
</dbReference>
<dbReference type="InterPro" id="IPR008922">
    <property type="entry name" value="Di-copper_centre_dom_sf"/>
</dbReference>
<organism evidence="6 7">
    <name type="scientific">Potamilus streckersoni</name>
    <dbReference type="NCBI Taxonomy" id="2493646"/>
    <lineage>
        <taxon>Eukaryota</taxon>
        <taxon>Metazoa</taxon>
        <taxon>Spiralia</taxon>
        <taxon>Lophotrochozoa</taxon>
        <taxon>Mollusca</taxon>
        <taxon>Bivalvia</taxon>
        <taxon>Autobranchia</taxon>
        <taxon>Heteroconchia</taxon>
        <taxon>Palaeoheterodonta</taxon>
        <taxon>Unionida</taxon>
        <taxon>Unionoidea</taxon>
        <taxon>Unionidae</taxon>
        <taxon>Ambleminae</taxon>
        <taxon>Lampsilini</taxon>
        <taxon>Potamilus</taxon>
    </lineage>
</organism>
<dbReference type="SUPFAM" id="SSF57625">
    <property type="entry name" value="Invertebrate chitin-binding proteins"/>
    <property type="match status" value="1"/>
</dbReference>
<keyword evidence="1" id="KW-0479">Metal-binding</keyword>
<protein>
    <recommendedName>
        <fullName evidence="4 5">Tyrosinase copper-binding domain-containing protein</fullName>
    </recommendedName>
</protein>
<gene>
    <name evidence="6" type="ORF">CHS0354_030261</name>
</gene>
<dbReference type="PROSITE" id="PS00498">
    <property type="entry name" value="TYROSINASE_2"/>
    <property type="match status" value="1"/>
</dbReference>
<dbReference type="AlphaFoldDB" id="A0AAE0SXX2"/>
<dbReference type="Gene3D" id="1.10.1280.10">
    <property type="entry name" value="Di-copper center containing domain from catechol oxidase"/>
    <property type="match status" value="1"/>
</dbReference>
<dbReference type="Proteomes" id="UP001195483">
    <property type="component" value="Unassembled WGS sequence"/>
</dbReference>
<dbReference type="SUPFAM" id="SSF48056">
    <property type="entry name" value="Di-copper centre-containing domain"/>
    <property type="match status" value="1"/>
</dbReference>
<dbReference type="InterPro" id="IPR036508">
    <property type="entry name" value="Chitin-bd_dom_sf"/>
</dbReference>
<dbReference type="GO" id="GO:0046872">
    <property type="term" value="F:metal ion binding"/>
    <property type="evidence" value="ECO:0007669"/>
    <property type="project" value="UniProtKB-KW"/>
</dbReference>
<evidence type="ECO:0000259" key="5">
    <source>
        <dbReference type="PROSITE" id="PS00498"/>
    </source>
</evidence>
<accession>A0AAE0SXX2</accession>
<dbReference type="PROSITE" id="PS00497">
    <property type="entry name" value="TYROSINASE_1"/>
    <property type="match status" value="1"/>
</dbReference>
<feature type="signal peptide" evidence="3">
    <location>
        <begin position="1"/>
        <end position="20"/>
    </location>
</feature>
<dbReference type="PRINTS" id="PR00092">
    <property type="entry name" value="TYROSINASE"/>
</dbReference>
<keyword evidence="3" id="KW-0732">Signal</keyword>
<dbReference type="Pfam" id="PF00264">
    <property type="entry name" value="Tyrosinase"/>
    <property type="match status" value="2"/>
</dbReference>
<reference evidence="6" key="2">
    <citation type="journal article" date="2021" name="Genome Biol. Evol.">
        <title>Developing a high-quality reference genome for a parasitic bivalve with doubly uniparental inheritance (Bivalvia: Unionida).</title>
        <authorList>
            <person name="Smith C.H."/>
        </authorList>
    </citation>
    <scope>NUCLEOTIDE SEQUENCE</scope>
    <source>
        <strain evidence="6">CHS0354</strain>
        <tissue evidence="6">Mantle</tissue>
    </source>
</reference>
<evidence type="ECO:0000256" key="3">
    <source>
        <dbReference type="SAM" id="SignalP"/>
    </source>
</evidence>
<dbReference type="GO" id="GO:0008061">
    <property type="term" value="F:chitin binding"/>
    <property type="evidence" value="ECO:0007669"/>
    <property type="project" value="InterPro"/>
</dbReference>
<feature type="chain" id="PRO_5042296960" description="Tyrosinase copper-binding domain-containing protein" evidence="3">
    <location>
        <begin position="21"/>
        <end position="799"/>
    </location>
</feature>
<sequence>MAWFFSLLLIMISLVSYVRATVEPTDVPDELTWNFHVAQKKTSMSNTPASAIQAWCTNVYKWQYDSIVHGGRNASTGTRQLVNYLSDQVHLSVHRSGHVKRQAAPSGPKRRRKEIRMLSEKELDLYFRAVRAAKANTTTTPNVYEALAEFHTGITSISAHGGCNFFGWHRVYLLMYENMLRDQGPEFAEVTIPYWDSRLEARMDQPTSTVLFTDRLLGTGSGEATGGILGSGWSTSAGPLVRNIGTDGPPMTDEAIVNVTRMTRMREICGADSAIESDLEFHHNGIHRWVDGQMAMLQTSALDPAFWSHHTFIDFVWEAFRMNSQRNGVNTETDYPENPTTMGAAELHAPDAALGFAEMTVIDGLSNTFTTEIYEYDPPPTCSVQNPDCGSKYLKCVVFRDNAHCVSSTLAEVVQWEIDQTRLTTVASTLPTRPSTASPSICSTPTVPALYSEHDKPYQNHYCLNGKSDIRQWVYIPVKVIYRRPPEYQSYGSYPIYNGKSSRTNDIYSPGAYTQVHQYLKNGQPAKYDKCAEGDKRISSVYIKSIGLNYDGIYKEYAIVDRRIAITESTAYIAVKNPAMESTLALIQATDSCGRVCRPVCKKPKSNIYRPCSGAVRLTSAFPRRYGTDFGNAVMDIWDFISDKTCPQFNTENVVIAFNCDFQTDWFWPTKQPPVQQSVPPGHVIYKRGKVPGPVTRQAPHVEAGPIHNKVTGVPGCDLGYGCLVSKPCAVLSQEGKDTGLCSTLQYECMNSCHMYAKCWYGKLYVQQCNRGMRYDPSSLKCVPGMCDYSHSSKGLPRA</sequence>